<reference evidence="2 3" key="1">
    <citation type="submission" date="2019-09" db="EMBL/GenBank/DDBJ databases">
        <title>Chitinophaga ginsengihumi sp. nov., isolated from soil of ginseng rhizosphere.</title>
        <authorList>
            <person name="Lee J."/>
        </authorList>
    </citation>
    <scope>NUCLEOTIDE SEQUENCE [LARGE SCALE GENOMIC DNA]</scope>
    <source>
        <strain evidence="2 3">BN140078</strain>
    </source>
</reference>
<dbReference type="PROSITE" id="PS51257">
    <property type="entry name" value="PROKAR_LIPOPROTEIN"/>
    <property type="match status" value="1"/>
</dbReference>
<protein>
    <recommendedName>
        <fullName evidence="4">Heme-binding HmuY-like protein</fullName>
    </recommendedName>
</protein>
<reference evidence="2 3" key="2">
    <citation type="submission" date="2019-09" db="EMBL/GenBank/DDBJ databases">
        <authorList>
            <person name="Jin C."/>
        </authorList>
    </citation>
    <scope>NUCLEOTIDE SEQUENCE [LARGE SCALE GENOMIC DNA]</scope>
    <source>
        <strain evidence="2 3">BN140078</strain>
    </source>
</reference>
<dbReference type="EMBL" id="VUOC01000002">
    <property type="protein sequence ID" value="KAA2243805.1"/>
    <property type="molecule type" value="Genomic_DNA"/>
</dbReference>
<dbReference type="Proteomes" id="UP000324611">
    <property type="component" value="Unassembled WGS sequence"/>
</dbReference>
<keyword evidence="1" id="KW-0732">Signal</keyword>
<proteinExistence type="predicted"/>
<sequence length="173" mass="19570">MKLSIYLFTLLLMGTLFVSCDKSDINYENDFDKSYKAWENFKASSQNSYRYMVVFGSWTGYGTETIITVKNGQVTGRSFVGKGFVNGQNTTPTVVEEWTEDESSINTHEKGAAAITLDEIYNKAKTDYLLKRDDARTYFETNNNGMISSCGYTPENCADDCFNGVTIQYIEKL</sequence>
<accession>A0A5B2VXN9</accession>
<feature type="chain" id="PRO_5022684682" description="Heme-binding HmuY-like protein" evidence="1">
    <location>
        <begin position="19"/>
        <end position="173"/>
    </location>
</feature>
<organism evidence="2 3">
    <name type="scientific">Chitinophaga agrisoli</name>
    <dbReference type="NCBI Taxonomy" id="2607653"/>
    <lineage>
        <taxon>Bacteria</taxon>
        <taxon>Pseudomonadati</taxon>
        <taxon>Bacteroidota</taxon>
        <taxon>Chitinophagia</taxon>
        <taxon>Chitinophagales</taxon>
        <taxon>Chitinophagaceae</taxon>
        <taxon>Chitinophaga</taxon>
    </lineage>
</organism>
<comment type="caution">
    <text evidence="2">The sequence shown here is derived from an EMBL/GenBank/DDBJ whole genome shotgun (WGS) entry which is preliminary data.</text>
</comment>
<dbReference type="RefSeq" id="WP_149838680.1">
    <property type="nucleotide sequence ID" value="NZ_VUOC01000002.1"/>
</dbReference>
<evidence type="ECO:0008006" key="4">
    <source>
        <dbReference type="Google" id="ProtNLM"/>
    </source>
</evidence>
<keyword evidence="3" id="KW-1185">Reference proteome</keyword>
<name>A0A5B2VXN9_9BACT</name>
<gene>
    <name evidence="2" type="ORF">F0L74_15125</name>
</gene>
<evidence type="ECO:0000313" key="3">
    <source>
        <dbReference type="Proteomes" id="UP000324611"/>
    </source>
</evidence>
<evidence type="ECO:0000256" key="1">
    <source>
        <dbReference type="SAM" id="SignalP"/>
    </source>
</evidence>
<feature type="signal peptide" evidence="1">
    <location>
        <begin position="1"/>
        <end position="18"/>
    </location>
</feature>
<evidence type="ECO:0000313" key="2">
    <source>
        <dbReference type="EMBL" id="KAA2243805.1"/>
    </source>
</evidence>
<dbReference type="AlphaFoldDB" id="A0A5B2VXN9"/>